<dbReference type="HOGENOM" id="CLU_1564972_0_0_1"/>
<keyword evidence="3" id="KW-1185">Reference proteome</keyword>
<dbReference type="OMA" id="PWRTTNQ"/>
<feature type="region of interest" description="Disordered" evidence="1">
    <location>
        <begin position="88"/>
        <end position="108"/>
    </location>
</feature>
<evidence type="ECO:0000313" key="2">
    <source>
        <dbReference type="EMBL" id="ABO97487.1"/>
    </source>
</evidence>
<feature type="compositionally biased region" description="Polar residues" evidence="1">
    <location>
        <begin position="156"/>
        <end position="168"/>
    </location>
</feature>
<feature type="region of interest" description="Disordered" evidence="1">
    <location>
        <begin position="156"/>
        <end position="178"/>
    </location>
</feature>
<dbReference type="GeneID" id="5003108"/>
<organism evidence="2 3">
    <name type="scientific">Ostreococcus lucimarinus (strain CCE9901)</name>
    <dbReference type="NCBI Taxonomy" id="436017"/>
    <lineage>
        <taxon>Eukaryota</taxon>
        <taxon>Viridiplantae</taxon>
        <taxon>Chlorophyta</taxon>
        <taxon>Mamiellophyceae</taxon>
        <taxon>Mamiellales</taxon>
        <taxon>Bathycoccaceae</taxon>
        <taxon>Ostreococcus</taxon>
    </lineage>
</organism>
<dbReference type="EMBL" id="CP000588">
    <property type="protein sequence ID" value="ABO97487.1"/>
    <property type="molecule type" value="Genomic_DNA"/>
</dbReference>
<sequence>MTIETTQSPPPASNCALGSAQRLERRGGSLVAIPHYVKKTGYRAANAYGARPVFVAETTSASAQQKVLGAARDAGGRGKGTARKALMPYAPDAPRNRPRGSLQNTIGRRFGPSCAATLKRERYRGASSISLADGSIHEPWRTTNQVMVPSQRVVQTTGLDNPGISSTIAKRVHASQRR</sequence>
<proteinExistence type="predicted"/>
<dbReference type="OrthoDB" id="564197at2759"/>
<accession>A4S1R8</accession>
<gene>
    <name evidence="2" type="ORF">OSTLU_33197</name>
</gene>
<dbReference type="Proteomes" id="UP000001568">
    <property type="component" value="Chromosome 8"/>
</dbReference>
<evidence type="ECO:0000313" key="3">
    <source>
        <dbReference type="Proteomes" id="UP000001568"/>
    </source>
</evidence>
<protein>
    <submittedName>
        <fullName evidence="2">Uncharacterized protein</fullName>
    </submittedName>
</protein>
<evidence type="ECO:0000256" key="1">
    <source>
        <dbReference type="SAM" id="MobiDB-lite"/>
    </source>
</evidence>
<dbReference type="AlphaFoldDB" id="A4S1R8"/>
<reference evidence="2 3" key="1">
    <citation type="journal article" date="2007" name="Proc. Natl. Acad. Sci. U.S.A.">
        <title>The tiny eukaryote Ostreococcus provides genomic insights into the paradox of plankton speciation.</title>
        <authorList>
            <person name="Palenik B."/>
            <person name="Grimwood J."/>
            <person name="Aerts A."/>
            <person name="Rouze P."/>
            <person name="Salamov A."/>
            <person name="Putnam N."/>
            <person name="Dupont C."/>
            <person name="Jorgensen R."/>
            <person name="Derelle E."/>
            <person name="Rombauts S."/>
            <person name="Zhou K."/>
            <person name="Otillar R."/>
            <person name="Merchant S.S."/>
            <person name="Podell S."/>
            <person name="Gaasterland T."/>
            <person name="Napoli C."/>
            <person name="Gendler K."/>
            <person name="Manuell A."/>
            <person name="Tai V."/>
            <person name="Vallon O."/>
            <person name="Piganeau G."/>
            <person name="Jancek S."/>
            <person name="Heijde M."/>
            <person name="Jabbari K."/>
            <person name="Bowler C."/>
            <person name="Lohr M."/>
            <person name="Robbens S."/>
            <person name="Werner G."/>
            <person name="Dubchak I."/>
            <person name="Pazour G.J."/>
            <person name="Ren Q."/>
            <person name="Paulsen I."/>
            <person name="Delwiche C."/>
            <person name="Schmutz J."/>
            <person name="Rokhsar D."/>
            <person name="Van de Peer Y."/>
            <person name="Moreau H."/>
            <person name="Grigoriev I.V."/>
        </authorList>
    </citation>
    <scope>NUCLEOTIDE SEQUENCE [LARGE SCALE GENOMIC DNA]</scope>
    <source>
        <strain evidence="2 3">CCE9901</strain>
    </source>
</reference>
<dbReference type="eggNOG" id="ENOG502T0JA">
    <property type="taxonomic scope" value="Eukaryota"/>
</dbReference>
<dbReference type="RefSeq" id="XP_001419194.1">
    <property type="nucleotide sequence ID" value="XM_001419157.1"/>
</dbReference>
<name>A4S1R8_OSTLU</name>
<dbReference type="Gramene" id="ABO97487">
    <property type="protein sequence ID" value="ABO97487"/>
    <property type="gene ID" value="OSTLU_33197"/>
</dbReference>
<dbReference type="KEGG" id="olu:OSTLU_33197"/>